<reference evidence="1" key="1">
    <citation type="submission" date="2020-05" db="EMBL/GenBank/DDBJ databases">
        <authorList>
            <person name="Chiriac C."/>
            <person name="Salcher M."/>
            <person name="Ghai R."/>
            <person name="Kavagutti S V."/>
        </authorList>
    </citation>
    <scope>NUCLEOTIDE SEQUENCE</scope>
</reference>
<evidence type="ECO:0000313" key="1">
    <source>
        <dbReference type="EMBL" id="CAB4992389.1"/>
    </source>
</evidence>
<dbReference type="EMBL" id="CAFBOS010000054">
    <property type="protein sequence ID" value="CAB4992389.1"/>
    <property type="molecule type" value="Genomic_DNA"/>
</dbReference>
<dbReference type="AlphaFoldDB" id="A0A6J7NNR9"/>
<sequence>MGLDRLEGRHFGTVANHDRRAHHLAPLRIGHADDRHVRERRVIHQCRFDLGRRHRLAAGTDDVLYPADDRVEAFIIERGDIAGAEPAVGGERLGGCLGVVKVAVEQQRSVRLHLAGDRVDADGARVLHRATRAGLALHVGVAQECHGTGLGRAVEHATRGRGDRAANAVEQ</sequence>
<proteinExistence type="predicted"/>
<gene>
    <name evidence="1" type="ORF">UFOPK3967_01091</name>
</gene>
<name>A0A6J7NNR9_9ZZZZ</name>
<protein>
    <submittedName>
        <fullName evidence="1">Unannotated protein</fullName>
    </submittedName>
</protein>
<accession>A0A6J7NNR9</accession>
<organism evidence="1">
    <name type="scientific">freshwater metagenome</name>
    <dbReference type="NCBI Taxonomy" id="449393"/>
    <lineage>
        <taxon>unclassified sequences</taxon>
        <taxon>metagenomes</taxon>
        <taxon>ecological metagenomes</taxon>
    </lineage>
</organism>